<protein>
    <submittedName>
        <fullName evidence="1">Uncharacterized protein</fullName>
    </submittedName>
</protein>
<proteinExistence type="predicted"/>
<evidence type="ECO:0000313" key="2">
    <source>
        <dbReference type="Proteomes" id="UP001386955"/>
    </source>
</evidence>
<reference evidence="1 2" key="1">
    <citation type="submission" date="2024-01" db="EMBL/GenBank/DDBJ databases">
        <title>The genomes of 5 underutilized Papilionoideae crops provide insights into root nodulation and disease resistanc.</title>
        <authorList>
            <person name="Jiang F."/>
        </authorList>
    </citation>
    <scope>NUCLEOTIDE SEQUENCE [LARGE SCALE GENOMIC DNA]</scope>
    <source>
        <strain evidence="1">DUOXIRENSHENG_FW03</strain>
        <tissue evidence="1">Leaves</tissue>
    </source>
</reference>
<name>A0AAN9XD85_PSOTE</name>
<sequence>MAQDAHASMLPVVLETCCVNNRKKVTSVHEGLVSMLNYFLSLLCDPVKPLHIFGLNKWRCVVFVALVGVTHQHEEGRITANCCSTIYLTVYSFRTSYTFLVTQRDI</sequence>
<evidence type="ECO:0000313" key="1">
    <source>
        <dbReference type="EMBL" id="KAK7387509.1"/>
    </source>
</evidence>
<keyword evidence="2" id="KW-1185">Reference proteome</keyword>
<gene>
    <name evidence="1" type="ORF">VNO78_28367</name>
</gene>
<dbReference type="AlphaFoldDB" id="A0AAN9XD85"/>
<dbReference type="Proteomes" id="UP001386955">
    <property type="component" value="Unassembled WGS sequence"/>
</dbReference>
<dbReference type="EMBL" id="JAYMYS010000007">
    <property type="protein sequence ID" value="KAK7387509.1"/>
    <property type="molecule type" value="Genomic_DNA"/>
</dbReference>
<comment type="caution">
    <text evidence="1">The sequence shown here is derived from an EMBL/GenBank/DDBJ whole genome shotgun (WGS) entry which is preliminary data.</text>
</comment>
<accession>A0AAN9XD85</accession>
<organism evidence="1 2">
    <name type="scientific">Psophocarpus tetragonolobus</name>
    <name type="common">Winged bean</name>
    <name type="synonym">Dolichos tetragonolobus</name>
    <dbReference type="NCBI Taxonomy" id="3891"/>
    <lineage>
        <taxon>Eukaryota</taxon>
        <taxon>Viridiplantae</taxon>
        <taxon>Streptophyta</taxon>
        <taxon>Embryophyta</taxon>
        <taxon>Tracheophyta</taxon>
        <taxon>Spermatophyta</taxon>
        <taxon>Magnoliopsida</taxon>
        <taxon>eudicotyledons</taxon>
        <taxon>Gunneridae</taxon>
        <taxon>Pentapetalae</taxon>
        <taxon>rosids</taxon>
        <taxon>fabids</taxon>
        <taxon>Fabales</taxon>
        <taxon>Fabaceae</taxon>
        <taxon>Papilionoideae</taxon>
        <taxon>50 kb inversion clade</taxon>
        <taxon>NPAAA clade</taxon>
        <taxon>indigoferoid/millettioid clade</taxon>
        <taxon>Phaseoleae</taxon>
        <taxon>Psophocarpus</taxon>
    </lineage>
</organism>